<evidence type="ECO:0000313" key="2">
    <source>
        <dbReference type="EMBL" id="AKG07006.1"/>
    </source>
</evidence>
<feature type="signal peptide" evidence="1">
    <location>
        <begin position="1"/>
        <end position="17"/>
    </location>
</feature>
<organism evidence="2 3">
    <name type="scientific">Moraxella bovoculi</name>
    <dbReference type="NCBI Taxonomy" id="386891"/>
    <lineage>
        <taxon>Bacteria</taxon>
        <taxon>Pseudomonadati</taxon>
        <taxon>Pseudomonadota</taxon>
        <taxon>Gammaproteobacteria</taxon>
        <taxon>Moraxellales</taxon>
        <taxon>Moraxellaceae</taxon>
        <taxon>Moraxella</taxon>
    </lineage>
</organism>
<sequence>MRKWILLGALFPMMAMANVSDDLIPLGKDDDGEVFVIKSSISYHKLVGLKKEVAPILTYDVLENFDNTKQTNQKFQSATYQFFANCPIDIHEPKLPLQGSMGMMFAKKNAQGKHMAIMKDKNNPYFISNTMAVISHVAVCNHVATHAIPTIDLDFSAR</sequence>
<dbReference type="RefSeq" id="WP_046695959.1">
    <property type="nucleotide sequence ID" value="NZ_CP011376.1"/>
</dbReference>
<accession>A0AAC8PUL7</accession>
<evidence type="ECO:0000313" key="3">
    <source>
        <dbReference type="Proteomes" id="UP000077465"/>
    </source>
</evidence>
<feature type="chain" id="PRO_5042041575" evidence="1">
    <location>
        <begin position="18"/>
        <end position="158"/>
    </location>
</feature>
<dbReference type="EMBL" id="CP011376">
    <property type="protein sequence ID" value="AKG07006.1"/>
    <property type="molecule type" value="Genomic_DNA"/>
</dbReference>
<evidence type="ECO:0000256" key="1">
    <source>
        <dbReference type="SAM" id="SignalP"/>
    </source>
</evidence>
<name>A0AAC8PUL7_9GAMM</name>
<reference evidence="2 3" key="1">
    <citation type="submission" date="2015-05" db="EMBL/GenBank/DDBJ databases">
        <authorList>
            <person name="Dickey A."/>
            <person name="Clawson M."/>
            <person name="Bono J."/>
            <person name="Loy J.D."/>
        </authorList>
    </citation>
    <scope>NUCLEOTIDE SEQUENCE [LARGE SCALE GENOMIC DNA]</scope>
    <source>
        <strain evidence="2 3">22581</strain>
    </source>
</reference>
<keyword evidence="1" id="KW-0732">Signal</keyword>
<proteinExistence type="predicted"/>
<dbReference type="AlphaFoldDB" id="A0AAC8PUL7"/>
<gene>
    <name evidence="2" type="ORF">AAX06_01030</name>
</gene>
<dbReference type="Proteomes" id="UP000077465">
    <property type="component" value="Chromosome"/>
</dbReference>
<protein>
    <submittedName>
        <fullName evidence="2">Uncharacterized protein</fullName>
    </submittedName>
</protein>